<feature type="transmembrane region" description="Helical" evidence="1">
    <location>
        <begin position="291"/>
        <end position="318"/>
    </location>
</feature>
<keyword evidence="4" id="KW-1185">Reference proteome</keyword>
<evidence type="ECO:0000259" key="2">
    <source>
        <dbReference type="Pfam" id="PF00535"/>
    </source>
</evidence>
<gene>
    <name evidence="3" type="ORF">ACFFH7_37130</name>
</gene>
<dbReference type="PANTHER" id="PTHR43685">
    <property type="entry name" value="GLYCOSYLTRANSFERASE"/>
    <property type="match status" value="1"/>
</dbReference>
<dbReference type="Proteomes" id="UP001589810">
    <property type="component" value="Unassembled WGS sequence"/>
</dbReference>
<protein>
    <submittedName>
        <fullName evidence="3">Glycosyltransferase family 2 protein</fullName>
        <ecNumber evidence="3">2.4.-.-</ecNumber>
    </submittedName>
</protein>
<dbReference type="CDD" id="cd00761">
    <property type="entry name" value="Glyco_tranf_GTA_type"/>
    <property type="match status" value="1"/>
</dbReference>
<feature type="transmembrane region" description="Helical" evidence="1">
    <location>
        <begin position="245"/>
        <end position="271"/>
    </location>
</feature>
<sequence length="343" mass="37438">MSTKPLVSVIIPNYNYAKTLRLTLGSVRAQTYPSLEVIVVDDGSTDDSIAVAESFGVTVLRTPSNGGCASARNLGVQNSSGEILFFLDSDVALDPDAVEQAVAILQSDSTIGAACGIYDPDPLIRDSRTEEYRSLQYYFWSASSEGNVSFLFPAMCAIPRRVFDAIGPFKTQLKQTEEVDYGYRISSRYQLRLTPAIGGRHDHDHAFRPLLRKLFHRARLRVPLYARARKFAKGFETRSRALGSLAALGAVVTLVPALLLGPLWLVVPAALAVESLACDAQMYGFVRRRKGLAFLVYFVGTHFVVNTVIAAGVGVGVLQWLRSAAFRRLYDSLPGPAPTEVTA</sequence>
<keyword evidence="1" id="KW-1133">Transmembrane helix</keyword>
<evidence type="ECO:0000256" key="1">
    <source>
        <dbReference type="SAM" id="Phobius"/>
    </source>
</evidence>
<dbReference type="EC" id="2.4.-.-" evidence="3"/>
<dbReference type="GO" id="GO:0016757">
    <property type="term" value="F:glycosyltransferase activity"/>
    <property type="evidence" value="ECO:0007669"/>
    <property type="project" value="UniProtKB-KW"/>
</dbReference>
<reference evidence="3 4" key="1">
    <citation type="submission" date="2024-09" db="EMBL/GenBank/DDBJ databases">
        <authorList>
            <person name="Sun Q."/>
            <person name="Mori K."/>
        </authorList>
    </citation>
    <scope>NUCLEOTIDE SEQUENCE [LARGE SCALE GENOMIC DNA]</scope>
    <source>
        <strain evidence="3 4">TBRC 1432</strain>
    </source>
</reference>
<dbReference type="Gene3D" id="3.90.550.10">
    <property type="entry name" value="Spore Coat Polysaccharide Biosynthesis Protein SpsA, Chain A"/>
    <property type="match status" value="1"/>
</dbReference>
<keyword evidence="3" id="KW-0808">Transferase</keyword>
<evidence type="ECO:0000313" key="4">
    <source>
        <dbReference type="Proteomes" id="UP001589810"/>
    </source>
</evidence>
<keyword evidence="1" id="KW-0472">Membrane</keyword>
<dbReference type="InterPro" id="IPR001173">
    <property type="entry name" value="Glyco_trans_2-like"/>
</dbReference>
<comment type="caution">
    <text evidence="3">The sequence shown here is derived from an EMBL/GenBank/DDBJ whole genome shotgun (WGS) entry which is preliminary data.</text>
</comment>
<accession>A0ABV6N3Q1</accession>
<feature type="domain" description="Glycosyltransferase 2-like" evidence="2">
    <location>
        <begin position="8"/>
        <end position="166"/>
    </location>
</feature>
<dbReference type="EMBL" id="JBHLUD010000013">
    <property type="protein sequence ID" value="MFC0547183.1"/>
    <property type="molecule type" value="Genomic_DNA"/>
</dbReference>
<organism evidence="3 4">
    <name type="scientific">Kutzneria chonburiensis</name>
    <dbReference type="NCBI Taxonomy" id="1483604"/>
    <lineage>
        <taxon>Bacteria</taxon>
        <taxon>Bacillati</taxon>
        <taxon>Actinomycetota</taxon>
        <taxon>Actinomycetes</taxon>
        <taxon>Pseudonocardiales</taxon>
        <taxon>Pseudonocardiaceae</taxon>
        <taxon>Kutzneria</taxon>
    </lineage>
</organism>
<keyword evidence="3" id="KW-0328">Glycosyltransferase</keyword>
<dbReference type="Pfam" id="PF00535">
    <property type="entry name" value="Glycos_transf_2"/>
    <property type="match status" value="1"/>
</dbReference>
<name>A0ABV6N3Q1_9PSEU</name>
<dbReference type="PANTHER" id="PTHR43685:SF2">
    <property type="entry name" value="GLYCOSYLTRANSFERASE 2-LIKE DOMAIN-CONTAINING PROTEIN"/>
    <property type="match status" value="1"/>
</dbReference>
<dbReference type="InterPro" id="IPR050834">
    <property type="entry name" value="Glycosyltransf_2"/>
</dbReference>
<evidence type="ECO:0000313" key="3">
    <source>
        <dbReference type="EMBL" id="MFC0547183.1"/>
    </source>
</evidence>
<keyword evidence="1" id="KW-0812">Transmembrane</keyword>
<dbReference type="SUPFAM" id="SSF53448">
    <property type="entry name" value="Nucleotide-diphospho-sugar transferases"/>
    <property type="match status" value="1"/>
</dbReference>
<dbReference type="InterPro" id="IPR029044">
    <property type="entry name" value="Nucleotide-diphossugar_trans"/>
</dbReference>
<proteinExistence type="predicted"/>
<dbReference type="RefSeq" id="WP_273937424.1">
    <property type="nucleotide sequence ID" value="NZ_CP097263.1"/>
</dbReference>